<dbReference type="PANTHER" id="PTHR11922:SF2">
    <property type="entry name" value="GMP SYNTHASE [GLUTAMINE-HYDROLYZING]"/>
    <property type="match status" value="1"/>
</dbReference>
<reference evidence="12 13" key="1">
    <citation type="submission" date="2019-05" db="EMBL/GenBank/DDBJ databases">
        <title>Verrucobacter flavum gen. nov., sp. nov. a new member of the family Verrucomicrobiaceae.</title>
        <authorList>
            <person name="Szuroczki S."/>
            <person name="Abbaszade G."/>
            <person name="Szabo A."/>
            <person name="Felfoldi T."/>
            <person name="Schumann P."/>
            <person name="Boka K."/>
            <person name="Keki Z."/>
            <person name="Toumi M."/>
            <person name="Toth E."/>
        </authorList>
    </citation>
    <scope>NUCLEOTIDE SEQUENCE [LARGE SCALE GENOMIC DNA]</scope>
    <source>
        <strain evidence="12 13">MG-N-17</strain>
    </source>
</reference>
<dbReference type="AlphaFoldDB" id="A0A5R8KCS1"/>
<dbReference type="Gene3D" id="3.40.50.620">
    <property type="entry name" value="HUPs"/>
    <property type="match status" value="1"/>
</dbReference>
<dbReference type="PROSITE" id="PS51273">
    <property type="entry name" value="GATASE_TYPE_1"/>
    <property type="match status" value="1"/>
</dbReference>
<keyword evidence="13" id="KW-1185">Reference proteome</keyword>
<dbReference type="EMBL" id="VAUV01000011">
    <property type="protein sequence ID" value="TLD69735.1"/>
    <property type="molecule type" value="Genomic_DNA"/>
</dbReference>
<dbReference type="Gene3D" id="3.40.50.880">
    <property type="match status" value="1"/>
</dbReference>
<dbReference type="EC" id="6.3.5.2" evidence="9"/>
<comment type="caution">
    <text evidence="12">The sequence shown here is derived from an EMBL/GenBank/DDBJ whole genome shotgun (WGS) entry which is preliminary data.</text>
</comment>
<evidence type="ECO:0000313" key="12">
    <source>
        <dbReference type="EMBL" id="TLD69735.1"/>
    </source>
</evidence>
<evidence type="ECO:0000256" key="4">
    <source>
        <dbReference type="ARBA" id="ARBA00022741"/>
    </source>
</evidence>
<dbReference type="SUPFAM" id="SSF52402">
    <property type="entry name" value="Adenine nucleotide alpha hydrolases-like"/>
    <property type="match status" value="1"/>
</dbReference>
<comment type="pathway">
    <text evidence="2 9">Purine metabolism; GMP biosynthesis; GMP from XMP (L-Gln route): step 1/1.</text>
</comment>
<dbReference type="InterPro" id="IPR025777">
    <property type="entry name" value="GMPS_ATP_PPase_dom"/>
</dbReference>
<dbReference type="InterPro" id="IPR029062">
    <property type="entry name" value="Class_I_gatase-like"/>
</dbReference>
<dbReference type="InterPro" id="IPR022955">
    <property type="entry name" value="GMP_synthase"/>
</dbReference>
<dbReference type="GO" id="GO:0005829">
    <property type="term" value="C:cytosol"/>
    <property type="evidence" value="ECO:0007669"/>
    <property type="project" value="TreeGrafter"/>
</dbReference>
<dbReference type="RefSeq" id="WP_138087338.1">
    <property type="nucleotide sequence ID" value="NZ_VAUV01000011.1"/>
</dbReference>
<feature type="domain" description="GMPS ATP-PPase" evidence="11">
    <location>
        <begin position="196"/>
        <end position="384"/>
    </location>
</feature>
<organism evidence="12 13">
    <name type="scientific">Phragmitibacter flavus</name>
    <dbReference type="NCBI Taxonomy" id="2576071"/>
    <lineage>
        <taxon>Bacteria</taxon>
        <taxon>Pseudomonadati</taxon>
        <taxon>Verrucomicrobiota</taxon>
        <taxon>Verrucomicrobiia</taxon>
        <taxon>Verrucomicrobiales</taxon>
        <taxon>Verrucomicrobiaceae</taxon>
        <taxon>Phragmitibacter</taxon>
    </lineage>
</organism>
<keyword evidence="8 9" id="KW-0315">Glutamine amidotransferase</keyword>
<evidence type="ECO:0000256" key="8">
    <source>
        <dbReference type="ARBA" id="ARBA00022962"/>
    </source>
</evidence>
<dbReference type="Proteomes" id="UP000306196">
    <property type="component" value="Unassembled WGS sequence"/>
</dbReference>
<comment type="catalytic activity">
    <reaction evidence="9">
        <text>XMP + L-glutamine + ATP + H2O = GMP + L-glutamate + AMP + diphosphate + 2 H(+)</text>
        <dbReference type="Rhea" id="RHEA:11680"/>
        <dbReference type="ChEBI" id="CHEBI:15377"/>
        <dbReference type="ChEBI" id="CHEBI:15378"/>
        <dbReference type="ChEBI" id="CHEBI:29985"/>
        <dbReference type="ChEBI" id="CHEBI:30616"/>
        <dbReference type="ChEBI" id="CHEBI:33019"/>
        <dbReference type="ChEBI" id="CHEBI:57464"/>
        <dbReference type="ChEBI" id="CHEBI:58115"/>
        <dbReference type="ChEBI" id="CHEBI:58359"/>
        <dbReference type="ChEBI" id="CHEBI:456215"/>
        <dbReference type="EC" id="6.3.5.2"/>
    </reaction>
</comment>
<dbReference type="InterPro" id="IPR014729">
    <property type="entry name" value="Rossmann-like_a/b/a_fold"/>
</dbReference>
<evidence type="ECO:0000256" key="5">
    <source>
        <dbReference type="ARBA" id="ARBA00022749"/>
    </source>
</evidence>
<keyword evidence="3 9" id="KW-0436">Ligase</keyword>
<evidence type="ECO:0000256" key="3">
    <source>
        <dbReference type="ARBA" id="ARBA00022598"/>
    </source>
</evidence>
<evidence type="ECO:0000256" key="6">
    <source>
        <dbReference type="ARBA" id="ARBA00022755"/>
    </source>
</evidence>
<dbReference type="Pfam" id="PF00117">
    <property type="entry name" value="GATase"/>
    <property type="match status" value="1"/>
</dbReference>
<dbReference type="PRINTS" id="PR00099">
    <property type="entry name" value="CPSGATASE"/>
</dbReference>
<dbReference type="Pfam" id="PF00958">
    <property type="entry name" value="GMP_synt_C"/>
    <property type="match status" value="1"/>
</dbReference>
<keyword evidence="5 9" id="KW-0332">GMP biosynthesis</keyword>
<evidence type="ECO:0000313" key="13">
    <source>
        <dbReference type="Proteomes" id="UP000306196"/>
    </source>
</evidence>
<dbReference type="InterPro" id="IPR001674">
    <property type="entry name" value="GMP_synth_C"/>
</dbReference>
<proteinExistence type="inferred from homology"/>
<accession>A0A5R8KCS1</accession>
<feature type="active site" description="Nucleophile" evidence="9">
    <location>
        <position position="81"/>
    </location>
</feature>
<keyword evidence="4 9" id="KW-0547">Nucleotide-binding</keyword>
<dbReference type="FunFam" id="3.30.300.10:FF:000002">
    <property type="entry name" value="GMP synthase [glutamine-hydrolyzing]"/>
    <property type="match status" value="1"/>
</dbReference>
<protein>
    <recommendedName>
        <fullName evidence="9">GMP synthase [glutamine-hydrolyzing]</fullName>
        <ecNumber evidence="9">6.3.5.2</ecNumber>
    </recommendedName>
    <alternativeName>
        <fullName evidence="9">GMP synthetase</fullName>
    </alternativeName>
    <alternativeName>
        <fullName evidence="9">Glutamine amidotransferase</fullName>
    </alternativeName>
</protein>
<evidence type="ECO:0000259" key="11">
    <source>
        <dbReference type="PROSITE" id="PS51553"/>
    </source>
</evidence>
<feature type="active site" evidence="9">
    <location>
        <position position="169"/>
    </location>
</feature>
<keyword evidence="6 9" id="KW-0658">Purine biosynthesis</keyword>
<feature type="active site" evidence="9">
    <location>
        <position position="171"/>
    </location>
</feature>
<dbReference type="Pfam" id="PF03054">
    <property type="entry name" value="tRNA_Me_trans"/>
    <property type="match status" value="1"/>
</dbReference>
<dbReference type="NCBIfam" id="TIGR00888">
    <property type="entry name" value="guaA_Nterm"/>
    <property type="match status" value="1"/>
</dbReference>
<evidence type="ECO:0000256" key="7">
    <source>
        <dbReference type="ARBA" id="ARBA00022840"/>
    </source>
</evidence>
<keyword evidence="7 9" id="KW-0067">ATP-binding</keyword>
<comment type="function">
    <text evidence="1 9">Catalyzes the synthesis of GMP from XMP.</text>
</comment>
<evidence type="ECO:0000256" key="2">
    <source>
        <dbReference type="ARBA" id="ARBA00005153"/>
    </source>
</evidence>
<dbReference type="GO" id="GO:0005524">
    <property type="term" value="F:ATP binding"/>
    <property type="evidence" value="ECO:0007669"/>
    <property type="project" value="UniProtKB-UniRule"/>
</dbReference>
<evidence type="ECO:0000256" key="1">
    <source>
        <dbReference type="ARBA" id="ARBA00002332"/>
    </source>
</evidence>
<gene>
    <name evidence="9 12" type="primary">guaA</name>
    <name evidence="12" type="ORF">FEM03_15520</name>
</gene>
<dbReference type="HAMAP" id="MF_00344">
    <property type="entry name" value="GMP_synthase"/>
    <property type="match status" value="1"/>
</dbReference>
<dbReference type="CDD" id="cd01997">
    <property type="entry name" value="GMP_synthase_C"/>
    <property type="match status" value="1"/>
</dbReference>
<comment type="subunit">
    <text evidence="9">Homodimer.</text>
</comment>
<dbReference type="PRINTS" id="PR00096">
    <property type="entry name" value="GATASE"/>
</dbReference>
<dbReference type="SUPFAM" id="SSF54810">
    <property type="entry name" value="GMP synthetase C-terminal dimerisation domain"/>
    <property type="match status" value="1"/>
</dbReference>
<dbReference type="OrthoDB" id="9802219at2"/>
<sequence>MITEGEVAVLDYGSQYSQLIVRRVRELGFVSHLYPPDQLATLNQPGAVILSGGPRSTSEVGAPDVDFEALMAFGVPILGVCYGMQLLNIKHGGTVKPGVTREYGPARLVVKEDNKAPLFDGLPHDSQIWMSHSDTVQNLSSGTKVIATNQDSVPVALQWSETCFGIQFHPEVTHSHEGTKILKNFLSLAEGKLAKFSITDFKDQMIEEIRREVADREVICGVSGGVDSTVLAVLLHKAGVKQRCLFVDNGLLRKNEREDVVAQFKEVGVPIEVVDARELFLNALSGVSDPEAKRKIIGNLFLDVFFGAADHIEVMAQGTLYPDVIESATSGSIASKIKTHHNRVDRAMELKKQGRVIEPLAELFKDEVRALGAELGIPHKALWRHPFPGPGLAVRVPGEVTEERLEICREADAIFIEELRRSGWYERTWQAYAAVLPVKTVGVKGDERSYEAAVSIRAVISEDAMTADWVELPHEVLRVISHRILNEVKGVNRVLYDISTKPPASIEWE</sequence>
<dbReference type="Gene3D" id="3.30.300.10">
    <property type="match status" value="1"/>
</dbReference>
<dbReference type="SUPFAM" id="SSF52317">
    <property type="entry name" value="Class I glutamine amidotransferase-like"/>
    <property type="match status" value="1"/>
</dbReference>
<feature type="binding site" evidence="10">
    <location>
        <begin position="223"/>
        <end position="229"/>
    </location>
    <ligand>
        <name>ATP</name>
        <dbReference type="ChEBI" id="CHEBI:30616"/>
    </ligand>
</feature>
<dbReference type="CDD" id="cd01742">
    <property type="entry name" value="GATase1_GMP_Synthase"/>
    <property type="match status" value="1"/>
</dbReference>
<evidence type="ECO:0000256" key="10">
    <source>
        <dbReference type="PROSITE-ProRule" id="PRU00886"/>
    </source>
</evidence>
<dbReference type="NCBIfam" id="TIGR00884">
    <property type="entry name" value="guaA_Cterm"/>
    <property type="match status" value="1"/>
</dbReference>
<name>A0A5R8KCS1_9BACT</name>
<dbReference type="UniPathway" id="UPA00189">
    <property type="reaction ID" value="UER00296"/>
</dbReference>
<dbReference type="PRINTS" id="PR00097">
    <property type="entry name" value="ANTSNTHASEII"/>
</dbReference>
<dbReference type="InterPro" id="IPR004739">
    <property type="entry name" value="GMP_synth_GATase"/>
</dbReference>
<dbReference type="InterPro" id="IPR017926">
    <property type="entry name" value="GATASE"/>
</dbReference>
<dbReference type="GO" id="GO:0003921">
    <property type="term" value="F:GMP synthase activity"/>
    <property type="evidence" value="ECO:0007669"/>
    <property type="project" value="InterPro"/>
</dbReference>
<dbReference type="PANTHER" id="PTHR11922">
    <property type="entry name" value="GMP SYNTHASE-RELATED"/>
    <property type="match status" value="1"/>
</dbReference>
<dbReference type="PROSITE" id="PS51553">
    <property type="entry name" value="GMPS_ATP_PPASE"/>
    <property type="match status" value="1"/>
</dbReference>
<dbReference type="NCBIfam" id="NF000848">
    <property type="entry name" value="PRK00074.1"/>
    <property type="match status" value="1"/>
</dbReference>
<evidence type="ECO:0000256" key="9">
    <source>
        <dbReference type="HAMAP-Rule" id="MF_00344"/>
    </source>
</evidence>